<dbReference type="InterPro" id="IPR017452">
    <property type="entry name" value="GPCR_Rhodpsn_7TM"/>
</dbReference>
<evidence type="ECO:0000256" key="13">
    <source>
        <dbReference type="SAM" id="MobiDB-lite"/>
    </source>
</evidence>
<evidence type="ECO:0000259" key="15">
    <source>
        <dbReference type="PROSITE" id="PS50262"/>
    </source>
</evidence>
<organism evidence="16 17">
    <name type="scientific">Chelonia mydas</name>
    <name type="common">Green sea-turtle</name>
    <name type="synonym">Chelonia agassizi</name>
    <dbReference type="NCBI Taxonomy" id="8469"/>
    <lineage>
        <taxon>Eukaryota</taxon>
        <taxon>Metazoa</taxon>
        <taxon>Chordata</taxon>
        <taxon>Craniata</taxon>
        <taxon>Vertebrata</taxon>
        <taxon>Euteleostomi</taxon>
        <taxon>Archelosauria</taxon>
        <taxon>Testudinata</taxon>
        <taxon>Testudines</taxon>
        <taxon>Cryptodira</taxon>
        <taxon>Durocryptodira</taxon>
        <taxon>Americhelydia</taxon>
        <taxon>Chelonioidea</taxon>
        <taxon>Cheloniidae</taxon>
        <taxon>Chelonia</taxon>
    </lineage>
</organism>
<dbReference type="Pfam" id="PF13853">
    <property type="entry name" value="7tm_4"/>
    <property type="match status" value="2"/>
</dbReference>
<evidence type="ECO:0000313" key="17">
    <source>
        <dbReference type="Proteomes" id="UP000031443"/>
    </source>
</evidence>
<evidence type="ECO:0000256" key="8">
    <source>
        <dbReference type="ARBA" id="ARBA00023136"/>
    </source>
</evidence>
<evidence type="ECO:0000256" key="1">
    <source>
        <dbReference type="ARBA" id="ARBA00004651"/>
    </source>
</evidence>
<protein>
    <submittedName>
        <fullName evidence="16">Olfactory receptor 11A1</fullName>
    </submittedName>
</protein>
<comment type="subcellular location">
    <subcellularLocation>
        <location evidence="1">Cell membrane</location>
        <topology evidence="1">Multi-pass membrane protein</topology>
    </subcellularLocation>
</comment>
<proteinExistence type="inferred from homology"/>
<sequence>MVLARAFMYAHRQGQRQGTKSRGAHPPENLPPKCHRRPPEEKRRHQNATQLHCTASALTNYYFSSITRYVTWREEKEETDVHLMEKGEGENQTSISEFILLGFRNLPELHILFFLLFLVIYIVTMAVNMLIGALVVADQHLHTPMYFFLGNLSGLEICYTSTVLPRMLANLLTGNRTISLNLLIYSLRNKEVKEALRRALQKGIYIVTMAANLVIVVLVVVDQHLHSPMYFFLGNLSWLEICYSSTIVPRMMASFLTGDRTVSVTGCMVQFYWFGVLLTVECYLLVSMSYDRYLAICKPLRYATLMNGRFCMQLTAGSWLSSFIILAIIIYLVSQLAFCGPNEIDNFFCDLTQMINLSCSDTGLVNLATLIFSSTNIILPFLLTLASYVYIISTILRISSITGKQKAFSTCSSHLIMVTIYYGTLITVYMLPNTGALRILNKFVSVLYTVLTPLINPLIYSLRNKKVKEALRRAWQKCRVFQ</sequence>
<evidence type="ECO:0000256" key="11">
    <source>
        <dbReference type="ARBA" id="ARBA00023224"/>
    </source>
</evidence>
<gene>
    <name evidence="16" type="ORF">UY3_00391</name>
</gene>
<dbReference type="InterPro" id="IPR000725">
    <property type="entry name" value="Olfact_rcpt"/>
</dbReference>
<dbReference type="CDD" id="cd15911">
    <property type="entry name" value="7tmA_OR11A-like"/>
    <property type="match status" value="1"/>
</dbReference>
<keyword evidence="6 14" id="KW-1133">Transmembrane helix</keyword>
<keyword evidence="11 12" id="KW-0807">Transducer</keyword>
<dbReference type="PANTHER" id="PTHR26452">
    <property type="entry name" value="OLFACTORY RECEPTOR"/>
    <property type="match status" value="1"/>
</dbReference>
<feature type="domain" description="G-protein coupled receptors family 1 profile" evidence="15">
    <location>
        <begin position="211"/>
        <end position="460"/>
    </location>
</feature>
<dbReference type="EMBL" id="KB475301">
    <property type="protein sequence ID" value="EMP42341.1"/>
    <property type="molecule type" value="Genomic_DNA"/>
</dbReference>
<feature type="transmembrane region" description="Helical" evidence="14">
    <location>
        <begin position="111"/>
        <end position="137"/>
    </location>
</feature>
<dbReference type="AlphaFoldDB" id="M7BWY7"/>
<feature type="transmembrane region" description="Helical" evidence="14">
    <location>
        <begin position="271"/>
        <end position="290"/>
    </location>
</feature>
<evidence type="ECO:0000256" key="12">
    <source>
        <dbReference type="RuleBase" id="RU000688"/>
    </source>
</evidence>
<dbReference type="SUPFAM" id="SSF81321">
    <property type="entry name" value="Family A G protein-coupled receptor-like"/>
    <property type="match status" value="2"/>
</dbReference>
<reference evidence="17" key="1">
    <citation type="journal article" date="2013" name="Nat. Genet.">
        <title>The draft genomes of soft-shell turtle and green sea turtle yield insights into the development and evolution of the turtle-specific body plan.</title>
        <authorList>
            <person name="Wang Z."/>
            <person name="Pascual-Anaya J."/>
            <person name="Zadissa A."/>
            <person name="Li W."/>
            <person name="Niimura Y."/>
            <person name="Huang Z."/>
            <person name="Li C."/>
            <person name="White S."/>
            <person name="Xiong Z."/>
            <person name="Fang D."/>
            <person name="Wang B."/>
            <person name="Ming Y."/>
            <person name="Chen Y."/>
            <person name="Zheng Y."/>
            <person name="Kuraku S."/>
            <person name="Pignatelli M."/>
            <person name="Herrero J."/>
            <person name="Beal K."/>
            <person name="Nozawa M."/>
            <person name="Li Q."/>
            <person name="Wang J."/>
            <person name="Zhang H."/>
            <person name="Yu L."/>
            <person name="Shigenobu S."/>
            <person name="Wang J."/>
            <person name="Liu J."/>
            <person name="Flicek P."/>
            <person name="Searle S."/>
            <person name="Wang J."/>
            <person name="Kuratani S."/>
            <person name="Yin Y."/>
            <person name="Aken B."/>
            <person name="Zhang G."/>
            <person name="Irie N."/>
        </authorList>
    </citation>
    <scope>NUCLEOTIDE SEQUENCE [LARGE SCALE GENOMIC DNA]</scope>
</reference>
<evidence type="ECO:0000256" key="10">
    <source>
        <dbReference type="ARBA" id="ARBA00023180"/>
    </source>
</evidence>
<dbReference type="PROSITE" id="PS00237">
    <property type="entry name" value="G_PROTEIN_RECEP_F1_1"/>
    <property type="match status" value="1"/>
</dbReference>
<dbReference type="PRINTS" id="PR00245">
    <property type="entry name" value="OLFACTORYR"/>
</dbReference>
<feature type="transmembrane region" description="Helical" evidence="14">
    <location>
        <begin position="377"/>
        <end position="396"/>
    </location>
</feature>
<keyword evidence="8 14" id="KW-0472">Membrane</keyword>
<keyword evidence="17" id="KW-1185">Reference proteome</keyword>
<accession>M7BWY7</accession>
<feature type="region of interest" description="Disordered" evidence="13">
    <location>
        <begin position="10"/>
        <end position="48"/>
    </location>
</feature>
<keyword evidence="2" id="KW-1003">Cell membrane</keyword>
<feature type="transmembrane region" description="Helical" evidence="14">
    <location>
        <begin position="443"/>
        <end position="462"/>
    </location>
</feature>
<evidence type="ECO:0000256" key="9">
    <source>
        <dbReference type="ARBA" id="ARBA00023170"/>
    </source>
</evidence>
<keyword evidence="5" id="KW-0552">Olfaction</keyword>
<dbReference type="InterPro" id="IPR050516">
    <property type="entry name" value="Olfactory_GPCR"/>
</dbReference>
<dbReference type="PRINTS" id="PR00237">
    <property type="entry name" value="GPCRRHODOPSN"/>
</dbReference>
<dbReference type="Proteomes" id="UP000031443">
    <property type="component" value="Unassembled WGS sequence"/>
</dbReference>
<keyword evidence="4 12" id="KW-0812">Transmembrane</keyword>
<dbReference type="FunFam" id="1.20.1070.10:FF:000010">
    <property type="entry name" value="Olfactory receptor"/>
    <property type="match status" value="1"/>
</dbReference>
<keyword evidence="10" id="KW-0325">Glycoprotein</keyword>
<dbReference type="InterPro" id="IPR000276">
    <property type="entry name" value="GPCR_Rhodpsn"/>
</dbReference>
<keyword evidence="7 12" id="KW-0297">G-protein coupled receptor</keyword>
<evidence type="ECO:0000313" key="16">
    <source>
        <dbReference type="EMBL" id="EMP42341.1"/>
    </source>
</evidence>
<evidence type="ECO:0000256" key="4">
    <source>
        <dbReference type="ARBA" id="ARBA00022692"/>
    </source>
</evidence>
<dbReference type="GO" id="GO:0004984">
    <property type="term" value="F:olfactory receptor activity"/>
    <property type="evidence" value="ECO:0007669"/>
    <property type="project" value="InterPro"/>
</dbReference>
<evidence type="ECO:0000256" key="7">
    <source>
        <dbReference type="ARBA" id="ARBA00023040"/>
    </source>
</evidence>
<evidence type="ECO:0000256" key="3">
    <source>
        <dbReference type="ARBA" id="ARBA00022606"/>
    </source>
</evidence>
<evidence type="ECO:0000256" key="2">
    <source>
        <dbReference type="ARBA" id="ARBA00022475"/>
    </source>
</evidence>
<dbReference type="Gene3D" id="1.20.1070.10">
    <property type="entry name" value="Rhodopsin 7-helix transmembrane proteins"/>
    <property type="match status" value="2"/>
</dbReference>
<evidence type="ECO:0000256" key="6">
    <source>
        <dbReference type="ARBA" id="ARBA00022989"/>
    </source>
</evidence>
<dbReference type="GO" id="GO:0004930">
    <property type="term" value="F:G protein-coupled receptor activity"/>
    <property type="evidence" value="ECO:0007669"/>
    <property type="project" value="UniProtKB-KW"/>
</dbReference>
<feature type="transmembrane region" description="Helical" evidence="14">
    <location>
        <begin position="203"/>
        <end position="221"/>
    </location>
</feature>
<feature type="transmembrane region" description="Helical" evidence="14">
    <location>
        <begin position="310"/>
        <end position="333"/>
    </location>
</feature>
<name>M7BWY7_CHEMY</name>
<keyword evidence="3" id="KW-0716">Sensory transduction</keyword>
<feature type="transmembrane region" description="Helical" evidence="14">
    <location>
        <begin position="408"/>
        <end position="431"/>
    </location>
</feature>
<comment type="similarity">
    <text evidence="12">Belongs to the G-protein coupled receptor 1 family.</text>
</comment>
<dbReference type="GO" id="GO:0005886">
    <property type="term" value="C:plasma membrane"/>
    <property type="evidence" value="ECO:0007669"/>
    <property type="project" value="UniProtKB-SubCell"/>
</dbReference>
<evidence type="ECO:0000256" key="5">
    <source>
        <dbReference type="ARBA" id="ARBA00022725"/>
    </source>
</evidence>
<evidence type="ECO:0000256" key="14">
    <source>
        <dbReference type="SAM" id="Phobius"/>
    </source>
</evidence>
<dbReference type="PROSITE" id="PS50262">
    <property type="entry name" value="G_PROTEIN_RECEP_F1_2"/>
    <property type="match status" value="1"/>
</dbReference>
<keyword evidence="9 12" id="KW-0675">Receptor</keyword>